<gene>
    <name evidence="1" type="ORF">RCL2_001016900</name>
</gene>
<evidence type="ECO:0000313" key="2">
    <source>
        <dbReference type="Proteomes" id="UP000615446"/>
    </source>
</evidence>
<protein>
    <submittedName>
        <fullName evidence="1">Uncharacterized protein</fullName>
    </submittedName>
</protein>
<dbReference type="OrthoDB" id="2426001at2759"/>
<proteinExistence type="predicted"/>
<name>A0A8H3QKF6_9GLOM</name>
<comment type="caution">
    <text evidence="1">The sequence shown here is derived from an EMBL/GenBank/DDBJ whole genome shotgun (WGS) entry which is preliminary data.</text>
</comment>
<sequence length="579" mass="66559">MSPHWSERLLIYNPYKYHLFKHRNRSIITQDNTRKYEVLPLHAKIGIGENLATSSYLNIKVNGYEPEYKNRTWVPIIPGYTIFTKADYSRDKTFANIQYLSRKPDFFASLIARLPGEGIISIPDLLGFNNENNVEFLRSIINAKFLTIFKDFKKNYSTINKGITLKQSCKRKGIAILNDITLSSNSTSNIMSGLILKIEKDKNLQNNHEEEDIDENQNLDHIIDEAISKAKLGSTILIDTRQYLKTLFTQSCSRYYSKTNKKLEIISVGFSVKTRILCNDCRKTTEYKNKTYQNNFGILVSGAGIAGGANRQQMETIFSTVVTSAAEALEIACSHIVNIEEKVLPVSFDISWSHVRNTNQASRELILQKELSDFTYHPVIAFHVMEKSQSRKTKDQEESQIIYQGNFDKSSRQMEHAILIEVLEKIQPSLDKYDLMLDISVDGDLNSNKTLSSIHSVNKIYEDLKYIGKNIRKKIAKNAVWKDYKNVIMKYYTRVVYAATARKEDPDIETPEDQEVLNLQINGLVAHLSGDHSLCWKEFCWHKSNIDLELPEPNLLKHDNNKRASFKSILIEVFRLPAQ</sequence>
<dbReference type="EMBL" id="BLAL01000066">
    <property type="protein sequence ID" value="GES82998.1"/>
    <property type="molecule type" value="Genomic_DNA"/>
</dbReference>
<accession>A0A8H3QKF6</accession>
<reference evidence="1" key="1">
    <citation type="submission" date="2019-10" db="EMBL/GenBank/DDBJ databases">
        <title>Conservation and host-specific expression of non-tandemly repeated heterogenous ribosome RNA gene in arbuscular mycorrhizal fungi.</title>
        <authorList>
            <person name="Maeda T."/>
            <person name="Kobayashi Y."/>
            <person name="Nakagawa T."/>
            <person name="Ezawa T."/>
            <person name="Yamaguchi K."/>
            <person name="Bino T."/>
            <person name="Nishimoto Y."/>
            <person name="Shigenobu S."/>
            <person name="Kawaguchi M."/>
        </authorList>
    </citation>
    <scope>NUCLEOTIDE SEQUENCE</scope>
    <source>
        <strain evidence="1">HR1</strain>
    </source>
</reference>
<dbReference type="AlphaFoldDB" id="A0A8H3QKF6"/>
<dbReference type="Proteomes" id="UP000615446">
    <property type="component" value="Unassembled WGS sequence"/>
</dbReference>
<evidence type="ECO:0000313" key="1">
    <source>
        <dbReference type="EMBL" id="GES82998.1"/>
    </source>
</evidence>
<organism evidence="1 2">
    <name type="scientific">Rhizophagus clarus</name>
    <dbReference type="NCBI Taxonomy" id="94130"/>
    <lineage>
        <taxon>Eukaryota</taxon>
        <taxon>Fungi</taxon>
        <taxon>Fungi incertae sedis</taxon>
        <taxon>Mucoromycota</taxon>
        <taxon>Glomeromycotina</taxon>
        <taxon>Glomeromycetes</taxon>
        <taxon>Glomerales</taxon>
        <taxon>Glomeraceae</taxon>
        <taxon>Rhizophagus</taxon>
    </lineage>
</organism>